<evidence type="ECO:0000256" key="1">
    <source>
        <dbReference type="ARBA" id="ARBA00004382"/>
    </source>
</evidence>
<comment type="similarity">
    <text evidence="8">Belongs to the PpiD chaperone family.</text>
</comment>
<dbReference type="GO" id="GO:0003755">
    <property type="term" value="F:peptidyl-prolyl cis-trans isomerase activity"/>
    <property type="evidence" value="ECO:0007669"/>
    <property type="project" value="UniProtKB-KW"/>
</dbReference>
<dbReference type="AlphaFoldDB" id="A0A1W1V4C9"/>
<dbReference type="InterPro" id="IPR046357">
    <property type="entry name" value="PPIase_dom_sf"/>
</dbReference>
<evidence type="ECO:0000256" key="2">
    <source>
        <dbReference type="ARBA" id="ARBA00022475"/>
    </source>
</evidence>
<dbReference type="Pfam" id="PF13145">
    <property type="entry name" value="Rotamase_2"/>
    <property type="match status" value="1"/>
</dbReference>
<evidence type="ECO:0000256" key="12">
    <source>
        <dbReference type="SAM" id="Phobius"/>
    </source>
</evidence>
<dbReference type="SUPFAM" id="SSF109998">
    <property type="entry name" value="Triger factor/SurA peptide-binding domain-like"/>
    <property type="match status" value="1"/>
</dbReference>
<comment type="subcellular location">
    <subcellularLocation>
        <location evidence="1">Cell inner membrane</location>
        <topology evidence="1">Single-pass type II membrane protein</topology>
        <orientation evidence="1">Periplasmic side</orientation>
    </subcellularLocation>
</comment>
<dbReference type="PANTHER" id="PTHR47529">
    <property type="entry name" value="PEPTIDYL-PROLYL CIS-TRANS ISOMERASE D"/>
    <property type="match status" value="1"/>
</dbReference>
<evidence type="ECO:0000256" key="8">
    <source>
        <dbReference type="ARBA" id="ARBA00038408"/>
    </source>
</evidence>
<reference evidence="15" key="1">
    <citation type="submission" date="2017-04" db="EMBL/GenBank/DDBJ databases">
        <authorList>
            <person name="Varghese N."/>
            <person name="Submissions S."/>
        </authorList>
    </citation>
    <scope>NUCLEOTIDE SEQUENCE [LARGE SCALE GENOMIC DNA]</scope>
    <source>
        <strain evidence="15">DSM 23072</strain>
    </source>
</reference>
<evidence type="ECO:0000256" key="10">
    <source>
        <dbReference type="ARBA" id="ARBA00042775"/>
    </source>
</evidence>
<evidence type="ECO:0000256" key="5">
    <source>
        <dbReference type="ARBA" id="ARBA00022989"/>
    </source>
</evidence>
<dbReference type="Gene3D" id="1.10.4030.10">
    <property type="entry name" value="Porin chaperone SurA, peptide-binding domain"/>
    <property type="match status" value="1"/>
</dbReference>
<keyword evidence="3" id="KW-0997">Cell inner membrane</keyword>
<keyword evidence="7" id="KW-0143">Chaperone</keyword>
<dbReference type="GO" id="GO:0005886">
    <property type="term" value="C:plasma membrane"/>
    <property type="evidence" value="ECO:0007669"/>
    <property type="project" value="UniProtKB-SubCell"/>
</dbReference>
<feature type="transmembrane region" description="Helical" evidence="12">
    <location>
        <begin position="12"/>
        <end position="35"/>
    </location>
</feature>
<evidence type="ECO:0000313" key="14">
    <source>
        <dbReference type="EMBL" id="SMB87871.1"/>
    </source>
</evidence>
<dbReference type="Pfam" id="PF13624">
    <property type="entry name" value="SurA_N_3"/>
    <property type="match status" value="1"/>
</dbReference>
<protein>
    <recommendedName>
        <fullName evidence="9">Periplasmic chaperone PpiD</fullName>
    </recommendedName>
    <alternativeName>
        <fullName evidence="10">Periplasmic folding chaperone</fullName>
    </alternativeName>
</protein>
<feature type="domain" description="PpiC" evidence="13">
    <location>
        <begin position="268"/>
        <end position="358"/>
    </location>
</feature>
<keyword evidence="6 12" id="KW-0472">Membrane</keyword>
<keyword evidence="5 12" id="KW-1133">Transmembrane helix</keyword>
<keyword evidence="4 12" id="KW-0812">Transmembrane</keyword>
<dbReference type="SUPFAM" id="SSF54534">
    <property type="entry name" value="FKBP-like"/>
    <property type="match status" value="1"/>
</dbReference>
<dbReference type="RefSeq" id="WP_084257651.1">
    <property type="nucleotide sequence ID" value="NZ_FWWV01000038.1"/>
</dbReference>
<dbReference type="Proteomes" id="UP000192408">
    <property type="component" value="Unassembled WGS sequence"/>
</dbReference>
<evidence type="ECO:0000256" key="4">
    <source>
        <dbReference type="ARBA" id="ARBA00022692"/>
    </source>
</evidence>
<dbReference type="InterPro" id="IPR027304">
    <property type="entry name" value="Trigger_fact/SurA_dom_sf"/>
</dbReference>
<keyword evidence="11" id="KW-0697">Rotamase</keyword>
<evidence type="ECO:0000259" key="13">
    <source>
        <dbReference type="PROSITE" id="PS50198"/>
    </source>
</evidence>
<keyword evidence="15" id="KW-1185">Reference proteome</keyword>
<name>A0A1W1V4C9_9PAST</name>
<dbReference type="STRING" id="1122938.SAMN05660772_02757"/>
<accession>A0A1W1V4C9</accession>
<evidence type="ECO:0000256" key="3">
    <source>
        <dbReference type="ARBA" id="ARBA00022519"/>
    </source>
</evidence>
<evidence type="ECO:0000313" key="15">
    <source>
        <dbReference type="Proteomes" id="UP000192408"/>
    </source>
</evidence>
<evidence type="ECO:0000256" key="11">
    <source>
        <dbReference type="PROSITE-ProRule" id="PRU00278"/>
    </source>
</evidence>
<evidence type="ECO:0000256" key="9">
    <source>
        <dbReference type="ARBA" id="ARBA00040743"/>
    </source>
</evidence>
<dbReference type="Gene3D" id="3.10.50.40">
    <property type="match status" value="1"/>
</dbReference>
<dbReference type="PROSITE" id="PS50198">
    <property type="entry name" value="PPIC_PPIASE_2"/>
    <property type="match status" value="1"/>
</dbReference>
<dbReference type="PANTHER" id="PTHR47529:SF1">
    <property type="entry name" value="PERIPLASMIC CHAPERONE PPID"/>
    <property type="match status" value="1"/>
</dbReference>
<evidence type="ECO:0000256" key="7">
    <source>
        <dbReference type="ARBA" id="ARBA00023186"/>
    </source>
</evidence>
<dbReference type="InterPro" id="IPR023058">
    <property type="entry name" value="PPIase_PpiC_CS"/>
</dbReference>
<keyword evidence="2" id="KW-1003">Cell membrane</keyword>
<proteinExistence type="inferred from homology"/>
<evidence type="ECO:0000256" key="6">
    <source>
        <dbReference type="ARBA" id="ARBA00023136"/>
    </source>
</evidence>
<dbReference type="PROSITE" id="PS01096">
    <property type="entry name" value="PPIC_PPIASE_1"/>
    <property type="match status" value="1"/>
</dbReference>
<organism evidence="14 15">
    <name type="scientific">Pasteurella testudinis DSM 23072</name>
    <dbReference type="NCBI Taxonomy" id="1122938"/>
    <lineage>
        <taxon>Bacteria</taxon>
        <taxon>Pseudomonadati</taxon>
        <taxon>Pseudomonadota</taxon>
        <taxon>Gammaproteobacteria</taxon>
        <taxon>Pasteurellales</taxon>
        <taxon>Pasteurellaceae</taxon>
        <taxon>Pasteurella</taxon>
    </lineage>
</organism>
<gene>
    <name evidence="14" type="ORF">SAMN05660772_02757</name>
</gene>
<sequence length="633" mass="69695">MLEKLGNGVGGVMWKVVFVLISISFVLGGVGTYLVGSHDTSAAKVNGDEISQQSFQSALQLQTRNFSDQMGAEFSLLMDSPEFSTRFRQDVLNGLIDETLLGQYLQSLGLAVSDEQIKRAIVSSPNFQKDGKFDNELYQSFLRFNGISADYYAQTLRASVAMQQLQQGLLGSETLSEAHLNQLIKQIFQTREVRLTAFPLAAEIEKQQVSEQEVEQYYNDNKAAFMVPELVKVEYVDIAKPDVEKNINVGDIEISQYYQDNKAQFSGKTSQHLAHIQLADQATAQDLYQQIQNGADFAELAKTHSQDKLSAVNGGDLSWSTDGAFPAAFENAAYETDVGAVSQPVSVDGAYHLIKVLERKQGEVQPLDQVKSQIADTIRNEQTSSGFFRLEKEAAEKAFENQASLADVEQAVGKKAAQTDYFSRQDVPTALNFPNVVYNIFDTDLLQGGMNSEAINVGEQHSIIVRVVDHKAASTKTLEEAKADIVTFLKQQKAEAFLLSEAQKAAAALNQGDTQQAQPQNVVLPQGVSLAAQTQRFVYARMQDAQLREGVFSIPAAEGKSVYKALQDGNGEVYLAELVSVSDGVADSNEQQALALSYLQGKQLQTYNSLIQSLRNQAKIEINQDFIQQRDLP</sequence>
<dbReference type="InterPro" id="IPR052029">
    <property type="entry name" value="PpiD_chaperone"/>
</dbReference>
<keyword evidence="11 14" id="KW-0413">Isomerase</keyword>
<dbReference type="InterPro" id="IPR000297">
    <property type="entry name" value="PPIase_PpiC"/>
</dbReference>
<dbReference type="EMBL" id="FWWV01000038">
    <property type="protein sequence ID" value="SMB87871.1"/>
    <property type="molecule type" value="Genomic_DNA"/>
</dbReference>